<dbReference type="Gene3D" id="3.60.21.10">
    <property type="match status" value="1"/>
</dbReference>
<dbReference type="InterPro" id="IPR003609">
    <property type="entry name" value="Pan_app"/>
</dbReference>
<proteinExistence type="predicted"/>
<dbReference type="InterPro" id="IPR051558">
    <property type="entry name" value="Metallophosphoesterase_PAP"/>
</dbReference>
<dbReference type="PANTHER" id="PTHR10161:SF14">
    <property type="entry name" value="TARTRATE-RESISTANT ACID PHOSPHATASE TYPE 5"/>
    <property type="match status" value="1"/>
</dbReference>
<dbReference type="SUPFAM" id="SSF56300">
    <property type="entry name" value="Metallo-dependent phosphatases"/>
    <property type="match status" value="1"/>
</dbReference>
<dbReference type="EMBL" id="CAUYUJ010010780">
    <property type="protein sequence ID" value="CAK0830256.1"/>
    <property type="molecule type" value="Genomic_DNA"/>
</dbReference>
<evidence type="ECO:0000313" key="4">
    <source>
        <dbReference type="EMBL" id="CAK0830256.1"/>
    </source>
</evidence>
<gene>
    <name evidence="4" type="ORF">PCOR1329_LOCUS28948</name>
</gene>
<accession>A0ABN9SFY2</accession>
<feature type="domain" description="Apple" evidence="3">
    <location>
        <begin position="14"/>
        <end position="96"/>
    </location>
</feature>
<dbReference type="PANTHER" id="PTHR10161">
    <property type="entry name" value="TARTRATE-RESISTANT ACID PHOSPHATASE TYPE 5"/>
    <property type="match status" value="1"/>
</dbReference>
<dbReference type="InterPro" id="IPR004843">
    <property type="entry name" value="Calcineurin-like_PHP"/>
</dbReference>
<dbReference type="InterPro" id="IPR029052">
    <property type="entry name" value="Metallo-depent_PP-like"/>
</dbReference>
<evidence type="ECO:0000256" key="2">
    <source>
        <dbReference type="ARBA" id="ARBA00022801"/>
    </source>
</evidence>
<reference evidence="4" key="1">
    <citation type="submission" date="2023-10" db="EMBL/GenBank/DDBJ databases">
        <authorList>
            <person name="Chen Y."/>
            <person name="Shah S."/>
            <person name="Dougan E. K."/>
            <person name="Thang M."/>
            <person name="Chan C."/>
        </authorList>
    </citation>
    <scope>NUCLEOTIDE SEQUENCE [LARGE SCALE GENOMIC DNA]</scope>
</reference>
<dbReference type="Pfam" id="PF00024">
    <property type="entry name" value="PAN_1"/>
    <property type="match status" value="1"/>
</dbReference>
<keyword evidence="2" id="KW-0378">Hydrolase</keyword>
<evidence type="ECO:0000313" key="5">
    <source>
        <dbReference type="Proteomes" id="UP001189429"/>
    </source>
</evidence>
<evidence type="ECO:0000259" key="3">
    <source>
        <dbReference type="PROSITE" id="PS50948"/>
    </source>
</evidence>
<dbReference type="SUPFAM" id="SSF57414">
    <property type="entry name" value="Hairpin loop containing domain-like"/>
    <property type="match status" value="1"/>
</dbReference>
<dbReference type="PROSITE" id="PS50948">
    <property type="entry name" value="PAN"/>
    <property type="match status" value="1"/>
</dbReference>
<feature type="non-terminal residue" evidence="4">
    <location>
        <position position="1"/>
    </location>
</feature>
<dbReference type="Pfam" id="PF00149">
    <property type="entry name" value="Metallophos"/>
    <property type="match status" value="1"/>
</dbReference>
<organism evidence="4 5">
    <name type="scientific">Prorocentrum cordatum</name>
    <dbReference type="NCBI Taxonomy" id="2364126"/>
    <lineage>
        <taxon>Eukaryota</taxon>
        <taxon>Sar</taxon>
        <taxon>Alveolata</taxon>
        <taxon>Dinophyceae</taxon>
        <taxon>Prorocentrales</taxon>
        <taxon>Prorocentraceae</taxon>
        <taxon>Prorocentrum</taxon>
    </lineage>
</organism>
<name>A0ABN9SFY2_9DINO</name>
<evidence type="ECO:0000256" key="1">
    <source>
        <dbReference type="ARBA" id="ARBA00022729"/>
    </source>
</evidence>
<keyword evidence="5" id="KW-1185">Reference proteome</keyword>
<dbReference type="Gene3D" id="3.50.4.10">
    <property type="entry name" value="Hepatocyte Growth Factor"/>
    <property type="match status" value="1"/>
</dbReference>
<protein>
    <recommendedName>
        <fullName evidence="3">Apple domain-containing protein</fullName>
    </recommendedName>
</protein>
<sequence>DSFHPVDGGSGRSCREFQGVATVTEPGPPGSGSAVIEVASRVSSLEDCQSACAKASVCRAIEFDSDVEKCRVWSTEPQSSVASKGATCLAFRPESAAACPAAWPKPNETWCSAPGENCLPTGCCADPALSCFAKNGFWASCRPSCEPGQVDIVGDSTEHQTPWSCELLGCGNYPGRFVPPDRWWSPPESATQHNGVQLADVYIPGSRAHRVFILGDWGGSVDKDHGNSIAPANQVHKRCPANFVGGVDDRAQFNVRDAMVGRAGSSLPDYVLNVGDNFYWAGVEEHCNSGPINSMGTEEYGISQFELVYERVYVGHGLNGKQWLGVLGNHDYGGYRFEKGWDKAIGYTWHSEAGRWMTPAQYYSVKVWYADFAVDYIFMDTNVWDALDPADGSAHNICSQYHNPDGASCSPGPSSVWDCPWFFKGLWDQQKTWLDGLVPGLVGDWRIVVTHFPPYWGVDEWQDMARRHEIDLIVSGHRHLQNFHLPGDAAEKVWQFDASDTLMSDFLDPTGFVVSGGGGGVTSELEPAGGGEDDQYGFMEMTLTKDTITIEAISHRGQTRKKSTLKHGYAHKGSRLFERAAA</sequence>
<dbReference type="Proteomes" id="UP001189429">
    <property type="component" value="Unassembled WGS sequence"/>
</dbReference>
<keyword evidence="1" id="KW-0732">Signal</keyword>
<comment type="caution">
    <text evidence="4">The sequence shown here is derived from an EMBL/GenBank/DDBJ whole genome shotgun (WGS) entry which is preliminary data.</text>
</comment>